<dbReference type="InterPro" id="IPR036691">
    <property type="entry name" value="Endo/exonu/phosph_ase_sf"/>
</dbReference>
<dbReference type="OrthoDB" id="6628422at2759"/>
<dbReference type="SUPFAM" id="SSF56219">
    <property type="entry name" value="DNase I-like"/>
    <property type="match status" value="1"/>
</dbReference>
<feature type="region of interest" description="Disordered" evidence="1">
    <location>
        <begin position="342"/>
        <end position="364"/>
    </location>
</feature>
<dbReference type="GO" id="GO:0003824">
    <property type="term" value="F:catalytic activity"/>
    <property type="evidence" value="ECO:0007669"/>
    <property type="project" value="InterPro"/>
</dbReference>
<dbReference type="EnsemblMetazoa" id="XM_016803917.1">
    <property type="protein sequence ID" value="XP_016659406.1"/>
    <property type="gene ID" value="LOC107883614"/>
</dbReference>
<dbReference type="Gene3D" id="3.60.10.10">
    <property type="entry name" value="Endonuclease/exonuclease/phosphatase"/>
    <property type="match status" value="1"/>
</dbReference>
<evidence type="ECO:0000259" key="2">
    <source>
        <dbReference type="Pfam" id="PF14529"/>
    </source>
</evidence>
<keyword evidence="4" id="KW-1185">Reference proteome</keyword>
<evidence type="ECO:0000256" key="1">
    <source>
        <dbReference type="SAM" id="MobiDB-lite"/>
    </source>
</evidence>
<feature type="compositionally biased region" description="Polar residues" evidence="1">
    <location>
        <begin position="354"/>
        <end position="364"/>
    </location>
</feature>
<organism evidence="3 4">
    <name type="scientific">Acyrthosiphon pisum</name>
    <name type="common">Pea aphid</name>
    <dbReference type="NCBI Taxonomy" id="7029"/>
    <lineage>
        <taxon>Eukaryota</taxon>
        <taxon>Metazoa</taxon>
        <taxon>Ecdysozoa</taxon>
        <taxon>Arthropoda</taxon>
        <taxon>Hexapoda</taxon>
        <taxon>Insecta</taxon>
        <taxon>Pterygota</taxon>
        <taxon>Neoptera</taxon>
        <taxon>Paraneoptera</taxon>
        <taxon>Hemiptera</taxon>
        <taxon>Sternorrhyncha</taxon>
        <taxon>Aphidomorpha</taxon>
        <taxon>Aphidoidea</taxon>
        <taxon>Aphididae</taxon>
        <taxon>Macrosiphini</taxon>
        <taxon>Acyrthosiphon</taxon>
    </lineage>
</organism>
<protein>
    <recommendedName>
        <fullName evidence="2">Endonuclease/exonuclease/phosphatase domain-containing protein</fullName>
    </recommendedName>
</protein>
<evidence type="ECO:0000313" key="4">
    <source>
        <dbReference type="Proteomes" id="UP000007819"/>
    </source>
</evidence>
<reference evidence="3" key="2">
    <citation type="submission" date="2022-06" db="UniProtKB">
        <authorList>
            <consortium name="EnsemblMetazoa"/>
        </authorList>
    </citation>
    <scope>IDENTIFICATION</scope>
</reference>
<dbReference type="Pfam" id="PF14529">
    <property type="entry name" value="Exo_endo_phos_2"/>
    <property type="match status" value="1"/>
</dbReference>
<feature type="domain" description="Endonuclease/exonuclease/phosphatase" evidence="2">
    <location>
        <begin position="83"/>
        <end position="194"/>
    </location>
</feature>
<sequence length="364" mass="41071">MHEIEGLLTRNSFDVCLIQEPALDGKGVYLFDRRPYRVIANSPKPKATVVTVNPTIGILSLQQLSTPHIAVAVLTVGNLRLTLISTYFQFLEPNQTHADALESVLDVVSGGVLVCVDVNARSTVWHDLFTDDRGEIVVDFVSRKNLTVHNLAGSPPTLRNWVLACLDITLSSSGVRLEDWSAAHGLTSSDHAVICFHITQNSAHPADRAYSFVKYDWSKTNWPEFRKNLRDHIGARMTELDSPDVDASASALTDALKASCETRMNKARIRRLKPSPWWDKSLDRELSALRRWKTRLRNAKNAFSERAIRNYYEKHKQRFKVNCFKARRSFVTDTGNEKPWGPDYNWLKSGGVRPSQSLIADPQS</sequence>
<name>A0A8R2H8U4_ACYPI</name>
<dbReference type="AlphaFoldDB" id="A0A8R2H8U4"/>
<dbReference type="GeneID" id="107883614"/>
<reference evidence="4" key="1">
    <citation type="submission" date="2010-06" db="EMBL/GenBank/DDBJ databases">
        <authorList>
            <person name="Jiang H."/>
            <person name="Abraham K."/>
            <person name="Ali S."/>
            <person name="Alsbrooks S.L."/>
            <person name="Anim B.N."/>
            <person name="Anosike U.S."/>
            <person name="Attaway T."/>
            <person name="Bandaranaike D.P."/>
            <person name="Battles P.K."/>
            <person name="Bell S.N."/>
            <person name="Bell A.V."/>
            <person name="Beltran B."/>
            <person name="Bickham C."/>
            <person name="Bustamante Y."/>
            <person name="Caleb T."/>
            <person name="Canada A."/>
            <person name="Cardenas V."/>
            <person name="Carter K."/>
            <person name="Chacko J."/>
            <person name="Chandrabose M.N."/>
            <person name="Chavez D."/>
            <person name="Chavez A."/>
            <person name="Chen L."/>
            <person name="Chu H.-S."/>
            <person name="Claassen K.J."/>
            <person name="Cockrell R."/>
            <person name="Collins M."/>
            <person name="Cooper J.A."/>
            <person name="Cree A."/>
            <person name="Curry S.M."/>
            <person name="Da Y."/>
            <person name="Dao M.D."/>
            <person name="Das B."/>
            <person name="Davila M.-L."/>
            <person name="Davy-Carroll L."/>
            <person name="Denson S."/>
            <person name="Dinh H."/>
            <person name="Ebong V.E."/>
            <person name="Edwards J.R."/>
            <person name="Egan A."/>
            <person name="El-Daye J."/>
            <person name="Escobedo L."/>
            <person name="Fernandez S."/>
            <person name="Fernando P.R."/>
            <person name="Flagg N."/>
            <person name="Forbes L.D."/>
            <person name="Fowler R.G."/>
            <person name="Fu Q."/>
            <person name="Gabisi R.A."/>
            <person name="Ganer J."/>
            <person name="Garbino Pronczuk A."/>
            <person name="Garcia R.M."/>
            <person name="Garner T."/>
            <person name="Garrett T.E."/>
            <person name="Gonzalez D.A."/>
            <person name="Hamid H."/>
            <person name="Hawkins E.S."/>
            <person name="Hirani K."/>
            <person name="Hogues M.E."/>
            <person name="Hollins B."/>
            <person name="Hsiao C.-H."/>
            <person name="Jabil R."/>
            <person name="James M.L."/>
            <person name="Jhangiani S.N."/>
            <person name="Johnson B."/>
            <person name="Johnson Q."/>
            <person name="Joshi V."/>
            <person name="Kalu J.B."/>
            <person name="Kam C."/>
            <person name="Kashfia A."/>
            <person name="Keebler J."/>
            <person name="Kisamo H."/>
            <person name="Kovar C.L."/>
            <person name="Lago L.A."/>
            <person name="Lai C.-Y."/>
            <person name="Laidlaw J."/>
            <person name="Lara F."/>
            <person name="Le T.-K."/>
            <person name="Lee S.L."/>
            <person name="Legall F.H."/>
            <person name="Lemon S.J."/>
            <person name="Lewis L.R."/>
            <person name="Li B."/>
            <person name="Liu Y."/>
            <person name="Liu Y.-S."/>
            <person name="Lopez J."/>
            <person name="Lozado R.J."/>
            <person name="Lu J."/>
            <person name="Madu R.C."/>
            <person name="Maheshwari M."/>
            <person name="Maheshwari R."/>
            <person name="Malloy K."/>
            <person name="Martinez E."/>
            <person name="Mathew T."/>
            <person name="Mercado I.C."/>
            <person name="Mercado C."/>
            <person name="Meyer B."/>
            <person name="Montgomery K."/>
            <person name="Morgan M.B."/>
            <person name="Munidasa M."/>
            <person name="Nazareth L.V."/>
            <person name="Nelson J."/>
            <person name="Ng B.M."/>
            <person name="Nguyen N.B."/>
            <person name="Nguyen P.Q."/>
            <person name="Nguyen T."/>
            <person name="Obregon M."/>
            <person name="Okwuonu G.O."/>
            <person name="Onwere C.G."/>
            <person name="Orozco G."/>
            <person name="Parra A."/>
            <person name="Patel S."/>
            <person name="Patil S."/>
            <person name="Perez A."/>
            <person name="Perez Y."/>
            <person name="Pham C."/>
            <person name="Primus E.L."/>
            <person name="Pu L.-L."/>
            <person name="Puazo M."/>
            <person name="Qin X."/>
            <person name="Quiroz J.B."/>
            <person name="Reese J."/>
            <person name="Richards S."/>
            <person name="Rives C.M."/>
            <person name="Robberts R."/>
            <person name="Ruiz S.J."/>
            <person name="Ruiz M.J."/>
            <person name="Santibanez J."/>
            <person name="Schneider B.W."/>
            <person name="Sisson I."/>
            <person name="Smith M."/>
            <person name="Sodergren E."/>
            <person name="Song X.-Z."/>
            <person name="Song B.B."/>
            <person name="Summersgill H."/>
            <person name="Thelus R."/>
            <person name="Thornton R.D."/>
            <person name="Trejos Z.Y."/>
            <person name="Usmani K."/>
            <person name="Vattathil S."/>
            <person name="Villasana D."/>
            <person name="Walker D.L."/>
            <person name="Wang S."/>
            <person name="Wang K."/>
            <person name="White C.S."/>
            <person name="Williams A.C."/>
            <person name="Williamson J."/>
            <person name="Wilson K."/>
            <person name="Woghiren I.O."/>
            <person name="Woodworth J.R."/>
            <person name="Worley K.C."/>
            <person name="Wright R.A."/>
            <person name="Wu W."/>
            <person name="Young L."/>
            <person name="Zhang L."/>
            <person name="Zhang J."/>
            <person name="Zhu Y."/>
            <person name="Muzny D.M."/>
            <person name="Weinstock G."/>
            <person name="Gibbs R.A."/>
        </authorList>
    </citation>
    <scope>NUCLEOTIDE SEQUENCE [LARGE SCALE GENOMIC DNA]</scope>
    <source>
        <strain evidence="4">LSR1</strain>
    </source>
</reference>
<dbReference type="RefSeq" id="XP_016659406.1">
    <property type="nucleotide sequence ID" value="XM_016803917.1"/>
</dbReference>
<dbReference type="KEGG" id="api:107883614"/>
<dbReference type="InterPro" id="IPR005135">
    <property type="entry name" value="Endo/exonuclease/phosphatase"/>
</dbReference>
<proteinExistence type="predicted"/>
<dbReference type="Proteomes" id="UP000007819">
    <property type="component" value="Chromosome X"/>
</dbReference>
<accession>A0A8R2H8U4</accession>
<evidence type="ECO:0000313" key="3">
    <source>
        <dbReference type="EnsemblMetazoa" id="XP_016659406.1"/>
    </source>
</evidence>